<keyword evidence="1" id="KW-0812">Transmembrane</keyword>
<evidence type="ECO:0008006" key="4">
    <source>
        <dbReference type="Google" id="ProtNLM"/>
    </source>
</evidence>
<dbReference type="AlphaFoldDB" id="A0A1L7X5G8"/>
<name>A0A1L7X5G8_9HELO</name>
<keyword evidence="1" id="KW-0472">Membrane</keyword>
<dbReference type="InterPro" id="IPR001753">
    <property type="entry name" value="Enoyl-CoA_hydra/iso"/>
</dbReference>
<keyword evidence="1" id="KW-1133">Transmembrane helix</keyword>
<dbReference type="EMBL" id="FJOG01000015">
    <property type="protein sequence ID" value="CZR60268.1"/>
    <property type="molecule type" value="Genomic_DNA"/>
</dbReference>
<proteinExistence type="predicted"/>
<gene>
    <name evidence="2" type="ORF">PAC_10164</name>
</gene>
<dbReference type="Pfam" id="PF00378">
    <property type="entry name" value="ECH_1"/>
    <property type="match status" value="1"/>
</dbReference>
<accession>A0A1L7X5G8</accession>
<feature type="transmembrane region" description="Helical" evidence="1">
    <location>
        <begin position="12"/>
        <end position="32"/>
    </location>
</feature>
<dbReference type="SUPFAM" id="SSF52096">
    <property type="entry name" value="ClpP/crotonase"/>
    <property type="match status" value="1"/>
</dbReference>
<dbReference type="CDD" id="cd06558">
    <property type="entry name" value="crotonase-like"/>
    <property type="match status" value="1"/>
</dbReference>
<reference evidence="2 3" key="1">
    <citation type="submission" date="2016-03" db="EMBL/GenBank/DDBJ databases">
        <authorList>
            <person name="Ploux O."/>
        </authorList>
    </citation>
    <scope>NUCLEOTIDE SEQUENCE [LARGE SCALE GENOMIC DNA]</scope>
    <source>
        <strain evidence="2 3">UAMH 11012</strain>
    </source>
</reference>
<dbReference type="OrthoDB" id="410701at2759"/>
<keyword evidence="3" id="KW-1185">Reference proteome</keyword>
<evidence type="ECO:0000313" key="3">
    <source>
        <dbReference type="Proteomes" id="UP000184330"/>
    </source>
</evidence>
<dbReference type="PANTHER" id="PTHR43459:SF1">
    <property type="entry name" value="EG:BACN32G11.4 PROTEIN"/>
    <property type="match status" value="1"/>
</dbReference>
<dbReference type="PANTHER" id="PTHR43459">
    <property type="entry name" value="ENOYL-COA HYDRATASE"/>
    <property type="match status" value="1"/>
</dbReference>
<evidence type="ECO:0000313" key="2">
    <source>
        <dbReference type="EMBL" id="CZR60268.1"/>
    </source>
</evidence>
<organism evidence="2 3">
    <name type="scientific">Phialocephala subalpina</name>
    <dbReference type="NCBI Taxonomy" id="576137"/>
    <lineage>
        <taxon>Eukaryota</taxon>
        <taxon>Fungi</taxon>
        <taxon>Dikarya</taxon>
        <taxon>Ascomycota</taxon>
        <taxon>Pezizomycotina</taxon>
        <taxon>Leotiomycetes</taxon>
        <taxon>Helotiales</taxon>
        <taxon>Mollisiaceae</taxon>
        <taxon>Phialocephala</taxon>
        <taxon>Phialocephala fortinii species complex</taxon>
    </lineage>
</organism>
<protein>
    <recommendedName>
        <fullName evidence="4">Enoyl-CoA hydratase/isomerase</fullName>
    </recommendedName>
</protein>
<dbReference type="Gene3D" id="3.90.226.10">
    <property type="entry name" value="2-enoyl-CoA Hydratase, Chain A, domain 1"/>
    <property type="match status" value="1"/>
</dbReference>
<dbReference type="InterPro" id="IPR029045">
    <property type="entry name" value="ClpP/crotonase-like_dom_sf"/>
</dbReference>
<sequence>MTATVASVNMHINALAFPLFTAVAMCSTSFIFTTKVTPKYWRTIFSSPPLNIENTNFFLDMYTLIEEITNDVDVKVVVFDSAIQDFWIAHWDVLNTVSTNLISDNGVYWGNTTRLVNFLVLTVAAVRGIASGGRAELAAALDVSFAGDKATFLQAEVALGLVPGGGALAFLPLKVGRNRALEIVISADNFDVKTAAEYGWINPVIPDAQFEYFVEKFARRVAGWDYYGILTAKQLINKNSAFPTVSQWLETWEAFLEGRIKPAFQIRYPELIKAGVQTNVNFREERGNGAS</sequence>
<evidence type="ECO:0000256" key="1">
    <source>
        <dbReference type="SAM" id="Phobius"/>
    </source>
</evidence>
<dbReference type="STRING" id="576137.A0A1L7X5G8"/>
<dbReference type="Proteomes" id="UP000184330">
    <property type="component" value="Unassembled WGS sequence"/>
</dbReference>